<feature type="chain" id="PRO_5027011841" description="Alpha/beta hydrolase" evidence="1">
    <location>
        <begin position="25"/>
        <end position="304"/>
    </location>
</feature>
<dbReference type="Proteomes" id="UP000503018">
    <property type="component" value="Chromosome"/>
</dbReference>
<dbReference type="InterPro" id="IPR000801">
    <property type="entry name" value="Esterase-like"/>
</dbReference>
<accession>A0A6M4ASV5</accession>
<keyword evidence="3" id="KW-1185">Reference proteome</keyword>
<reference evidence="2 3" key="1">
    <citation type="submission" date="2020-01" db="EMBL/GenBank/DDBJ databases">
        <title>Sphingomonas sp. strain CSW-10.</title>
        <authorList>
            <person name="Chen W.-M."/>
        </authorList>
    </citation>
    <scope>NUCLEOTIDE SEQUENCE [LARGE SCALE GENOMIC DNA]</scope>
    <source>
        <strain evidence="2 3">CSW-10</strain>
    </source>
</reference>
<sequence>MRMIRWLVALFCLMLCNLHSPAVAQADGRMVEWRDLASAHVQPRNVTIWLPPGYDGSQRRYPVIYMHDGQNILVPGHAYGGEEWGVDEALSRMIASGRTRGAIVVGIWNTNLRGREYLPAKVAALLPPDQRALVETTHGGPSIADAYLRFIVTELKPRVDAEFRTRPDRAHTSIMGSSMGGLISLYALGEYPDIFGCAAAVSIHWPLGDPREGQGANPASVTTAFDQWLGSTRLSPRQHRLYMDHGTVNLDGFYRAYSEPMATVFARRGWRSGRGFQSRLFAGADHNERSWRERVEIPLAFLLR</sequence>
<dbReference type="InterPro" id="IPR029058">
    <property type="entry name" value="AB_hydrolase_fold"/>
</dbReference>
<dbReference type="SUPFAM" id="SSF53474">
    <property type="entry name" value="alpha/beta-Hydrolases"/>
    <property type="match status" value="1"/>
</dbReference>
<dbReference type="AlphaFoldDB" id="A0A6M4ASV5"/>
<protein>
    <recommendedName>
        <fullName evidence="4">Alpha/beta hydrolase</fullName>
    </recommendedName>
</protein>
<proteinExistence type="predicted"/>
<evidence type="ECO:0000313" key="2">
    <source>
        <dbReference type="EMBL" id="QJQ31500.1"/>
    </source>
</evidence>
<dbReference type="PANTHER" id="PTHR48098:SF6">
    <property type="entry name" value="FERRI-BACILLIBACTIN ESTERASE BESA"/>
    <property type="match status" value="1"/>
</dbReference>
<dbReference type="Gene3D" id="3.40.50.1820">
    <property type="entry name" value="alpha/beta hydrolase"/>
    <property type="match status" value="1"/>
</dbReference>
<evidence type="ECO:0008006" key="4">
    <source>
        <dbReference type="Google" id="ProtNLM"/>
    </source>
</evidence>
<dbReference type="EMBL" id="CP053015">
    <property type="protein sequence ID" value="QJQ31500.1"/>
    <property type="molecule type" value="Genomic_DNA"/>
</dbReference>
<dbReference type="KEGG" id="slan:GV829_02750"/>
<organism evidence="2 3">
    <name type="scientific">Sphingomonas lacunae</name>
    <dbReference type="NCBI Taxonomy" id="2698828"/>
    <lineage>
        <taxon>Bacteria</taxon>
        <taxon>Pseudomonadati</taxon>
        <taxon>Pseudomonadota</taxon>
        <taxon>Alphaproteobacteria</taxon>
        <taxon>Sphingomonadales</taxon>
        <taxon>Sphingomonadaceae</taxon>
        <taxon>Sphingomonas</taxon>
    </lineage>
</organism>
<dbReference type="RefSeq" id="WP_169943720.1">
    <property type="nucleotide sequence ID" value="NZ_CP053015.1"/>
</dbReference>
<dbReference type="PANTHER" id="PTHR48098">
    <property type="entry name" value="ENTEROCHELIN ESTERASE-RELATED"/>
    <property type="match status" value="1"/>
</dbReference>
<evidence type="ECO:0000313" key="3">
    <source>
        <dbReference type="Proteomes" id="UP000503018"/>
    </source>
</evidence>
<name>A0A6M4ASV5_9SPHN</name>
<gene>
    <name evidence="2" type="ORF">GV829_02750</name>
</gene>
<dbReference type="InterPro" id="IPR050583">
    <property type="entry name" value="Mycobacterial_A85_antigen"/>
</dbReference>
<dbReference type="Pfam" id="PF00756">
    <property type="entry name" value="Esterase"/>
    <property type="match status" value="1"/>
</dbReference>
<feature type="signal peptide" evidence="1">
    <location>
        <begin position="1"/>
        <end position="24"/>
    </location>
</feature>
<keyword evidence="1" id="KW-0732">Signal</keyword>
<evidence type="ECO:0000256" key="1">
    <source>
        <dbReference type="SAM" id="SignalP"/>
    </source>
</evidence>